<dbReference type="Proteomes" id="UP000662111">
    <property type="component" value="Unassembled WGS sequence"/>
</dbReference>
<evidence type="ECO:0000256" key="2">
    <source>
        <dbReference type="SAM" id="SignalP"/>
    </source>
</evidence>
<feature type="compositionally biased region" description="Low complexity" evidence="1">
    <location>
        <begin position="33"/>
        <end position="64"/>
    </location>
</feature>
<protein>
    <recommendedName>
        <fullName evidence="5">DUF4352 domain-containing protein</fullName>
    </recommendedName>
</protein>
<sequence length="239" mass="24645">MSHRSTARSTARSVALAAALTLLLGACDGGGSDPQPTSSTPDTTQTSPPSTSSPDASTTDDTAVTTEPVAAPLIPDDVVAQLDEAVEAEAAPVASASAQTEGLPDGAALDVLQLDRTDSGGYLLRVRLSWPQATSLSPDQHRSLSLDGESVFVDGIRLVDPAADRFALPTVYAPKDDEQIDDTERFRCLCSDLVSQVPPQGQILGALYGPIGEGSTPDTLTVEVPGFEPIPDVPVGQPG</sequence>
<gene>
    <name evidence="3" type="ORF">GCM10011509_31300</name>
</gene>
<evidence type="ECO:0000313" key="3">
    <source>
        <dbReference type="EMBL" id="GGK80524.1"/>
    </source>
</evidence>
<dbReference type="RefSeq" id="WP_022922384.1">
    <property type="nucleotide sequence ID" value="NZ_BMLB01000007.1"/>
</dbReference>
<dbReference type="PROSITE" id="PS51257">
    <property type="entry name" value="PROKAR_LIPOPROTEIN"/>
    <property type="match status" value="1"/>
</dbReference>
<proteinExistence type="predicted"/>
<accession>A0ABQ2FD40</accession>
<comment type="caution">
    <text evidence="3">The sequence shown here is derived from an EMBL/GenBank/DDBJ whole genome shotgun (WGS) entry which is preliminary data.</text>
</comment>
<evidence type="ECO:0000256" key="1">
    <source>
        <dbReference type="SAM" id="MobiDB-lite"/>
    </source>
</evidence>
<dbReference type="EMBL" id="BMLB01000007">
    <property type="protein sequence ID" value="GGK80524.1"/>
    <property type="molecule type" value="Genomic_DNA"/>
</dbReference>
<evidence type="ECO:0000313" key="4">
    <source>
        <dbReference type="Proteomes" id="UP000662111"/>
    </source>
</evidence>
<name>A0ABQ2FD40_9MICO</name>
<keyword evidence="2" id="KW-0732">Signal</keyword>
<feature type="chain" id="PRO_5047400494" description="DUF4352 domain-containing protein" evidence="2">
    <location>
        <begin position="27"/>
        <end position="239"/>
    </location>
</feature>
<keyword evidence="4" id="KW-1185">Reference proteome</keyword>
<feature type="signal peptide" evidence="2">
    <location>
        <begin position="1"/>
        <end position="26"/>
    </location>
</feature>
<reference evidence="4" key="1">
    <citation type="journal article" date="2019" name="Int. J. Syst. Evol. Microbiol.">
        <title>The Global Catalogue of Microorganisms (GCM) 10K type strain sequencing project: providing services to taxonomists for standard genome sequencing and annotation.</title>
        <authorList>
            <consortium name="The Broad Institute Genomics Platform"/>
            <consortium name="The Broad Institute Genome Sequencing Center for Infectious Disease"/>
            <person name="Wu L."/>
            <person name="Ma J."/>
        </authorList>
    </citation>
    <scope>NUCLEOTIDE SEQUENCE [LARGE SCALE GENOMIC DNA]</scope>
    <source>
        <strain evidence="4">CGMCC 1.5362</strain>
    </source>
</reference>
<organism evidence="3 4">
    <name type="scientific">Ornithinimicrobium pekingense</name>
    <dbReference type="NCBI Taxonomy" id="384677"/>
    <lineage>
        <taxon>Bacteria</taxon>
        <taxon>Bacillati</taxon>
        <taxon>Actinomycetota</taxon>
        <taxon>Actinomycetes</taxon>
        <taxon>Micrococcales</taxon>
        <taxon>Ornithinimicrobiaceae</taxon>
        <taxon>Ornithinimicrobium</taxon>
    </lineage>
</organism>
<feature type="region of interest" description="Disordered" evidence="1">
    <location>
        <begin position="25"/>
        <end position="64"/>
    </location>
</feature>
<evidence type="ECO:0008006" key="5">
    <source>
        <dbReference type="Google" id="ProtNLM"/>
    </source>
</evidence>